<proteinExistence type="evidence at transcript level"/>
<evidence type="ECO:0000256" key="5">
    <source>
        <dbReference type="SAM" id="MobiDB-lite"/>
    </source>
</evidence>
<feature type="compositionally biased region" description="Basic and acidic residues" evidence="5">
    <location>
        <begin position="42"/>
        <end position="64"/>
    </location>
</feature>
<feature type="domain" description="Vps72/YL1 C-terminal" evidence="6">
    <location>
        <begin position="122"/>
        <end position="151"/>
    </location>
</feature>
<dbReference type="GO" id="GO:0031011">
    <property type="term" value="C:Ino80 complex"/>
    <property type="evidence" value="ECO:0007669"/>
    <property type="project" value="InterPro"/>
</dbReference>
<protein>
    <submittedName>
        <fullName evidence="7">INO80 complex subunit C</fullName>
    </submittedName>
</protein>
<dbReference type="GO" id="GO:0006338">
    <property type="term" value="P:chromatin remodeling"/>
    <property type="evidence" value="ECO:0007669"/>
    <property type="project" value="InterPro"/>
</dbReference>
<dbReference type="InterPro" id="IPR029525">
    <property type="entry name" value="INO80C/Ies6"/>
</dbReference>
<feature type="region of interest" description="Disordered" evidence="5">
    <location>
        <begin position="1"/>
        <end position="67"/>
    </location>
</feature>
<dbReference type="EMBL" id="LR785992">
    <property type="protein sequence ID" value="CAB3256212.1"/>
    <property type="molecule type" value="mRNA"/>
</dbReference>
<accession>A0A6F9DEG9</accession>
<evidence type="ECO:0000256" key="3">
    <source>
        <dbReference type="ARBA" id="ARBA00023163"/>
    </source>
</evidence>
<gene>
    <name evidence="7" type="primary">Ino80c</name>
</gene>
<dbReference type="InterPro" id="IPR013272">
    <property type="entry name" value="Vps72/YL1_C"/>
</dbReference>
<evidence type="ECO:0000256" key="2">
    <source>
        <dbReference type="ARBA" id="ARBA00023015"/>
    </source>
</evidence>
<evidence type="ECO:0000256" key="1">
    <source>
        <dbReference type="ARBA" id="ARBA00004123"/>
    </source>
</evidence>
<dbReference type="SMART" id="SM00993">
    <property type="entry name" value="YL1_C"/>
    <property type="match status" value="1"/>
</dbReference>
<evidence type="ECO:0000256" key="4">
    <source>
        <dbReference type="ARBA" id="ARBA00023242"/>
    </source>
</evidence>
<dbReference type="AlphaFoldDB" id="A0A6F9DEG9"/>
<evidence type="ECO:0000259" key="6">
    <source>
        <dbReference type="SMART" id="SM00993"/>
    </source>
</evidence>
<evidence type="ECO:0000313" key="7">
    <source>
        <dbReference type="EMBL" id="CAB3256212.1"/>
    </source>
</evidence>
<dbReference type="PANTHER" id="PTHR31200:SF1">
    <property type="entry name" value="INO80 COMPLEX SUBUNIT C"/>
    <property type="match status" value="1"/>
</dbReference>
<keyword evidence="2" id="KW-0805">Transcription regulation</keyword>
<organism evidence="7">
    <name type="scientific">Phallusia mammillata</name>
    <dbReference type="NCBI Taxonomy" id="59560"/>
    <lineage>
        <taxon>Eukaryota</taxon>
        <taxon>Metazoa</taxon>
        <taxon>Chordata</taxon>
        <taxon>Tunicata</taxon>
        <taxon>Ascidiacea</taxon>
        <taxon>Phlebobranchia</taxon>
        <taxon>Ascidiidae</taxon>
        <taxon>Phallusia</taxon>
    </lineage>
</organism>
<feature type="compositionally biased region" description="Basic and acidic residues" evidence="5">
    <location>
        <begin position="1"/>
        <end position="15"/>
    </location>
</feature>
<dbReference type="Pfam" id="PF08265">
    <property type="entry name" value="YL1_C"/>
    <property type="match status" value="1"/>
</dbReference>
<sequence length="170" mass="19379">MPMEKNSKKTTEGKGKKPIKTSTNARGRKRKINPDNQNEIDNVDKREDTRSSNDPNHDTQEAITKDPLCFKNPKYRENGFVIQTRIWKNLKQIMNTQKSQSLPGEITYASIDAPASMKPKKKYSDLSGLPALYTDPHTKLRYANSDEYRQIQHLSSDTVTGLLALRKAQT</sequence>
<name>A0A6F9DEG9_9ASCI</name>
<keyword evidence="4" id="KW-0539">Nucleus</keyword>
<reference evidence="7" key="1">
    <citation type="submission" date="2020-04" db="EMBL/GenBank/DDBJ databases">
        <authorList>
            <person name="Neveu A P."/>
        </authorList>
    </citation>
    <scope>NUCLEOTIDE SEQUENCE</scope>
    <source>
        <tissue evidence="7">Whole embryo</tissue>
    </source>
</reference>
<dbReference type="PANTHER" id="PTHR31200">
    <property type="entry name" value="INO80 COMPLEX SUBUNIT C"/>
    <property type="match status" value="1"/>
</dbReference>
<keyword evidence="3" id="KW-0804">Transcription</keyword>
<comment type="subcellular location">
    <subcellularLocation>
        <location evidence="1">Nucleus</location>
    </subcellularLocation>
</comment>